<dbReference type="PANTHER" id="PTHR35936:SF19">
    <property type="entry name" value="AMINO-ACID-BINDING PROTEIN YXEM-RELATED"/>
    <property type="match status" value="1"/>
</dbReference>
<organism evidence="4 5">
    <name type="scientific">Halopelagius inordinatus</name>
    <dbReference type="NCBI Taxonomy" id="553467"/>
    <lineage>
        <taxon>Archaea</taxon>
        <taxon>Methanobacteriati</taxon>
        <taxon>Methanobacteriota</taxon>
        <taxon>Stenosarchaea group</taxon>
        <taxon>Halobacteria</taxon>
        <taxon>Halobacteriales</taxon>
        <taxon>Haloferacaceae</taxon>
    </lineage>
</organism>
<dbReference type="STRING" id="553467.SAMN04488063_2068"/>
<dbReference type="AlphaFoldDB" id="A0A1I2RVD5"/>
<keyword evidence="1" id="KW-0732">Signal</keyword>
<proteinExistence type="predicted"/>
<dbReference type="EMBL" id="FOOQ01000002">
    <property type="protein sequence ID" value="SFG44450.1"/>
    <property type="molecule type" value="Genomic_DNA"/>
</dbReference>
<protein>
    <submittedName>
        <fullName evidence="4">Amino acid ABC transporter substrate-binding protein, PAAT family</fullName>
    </submittedName>
</protein>
<dbReference type="InterPro" id="IPR001638">
    <property type="entry name" value="Solute-binding_3/MltF_N"/>
</dbReference>
<reference evidence="5" key="1">
    <citation type="submission" date="2016-10" db="EMBL/GenBank/DDBJ databases">
        <authorList>
            <person name="Varghese N."/>
            <person name="Submissions S."/>
        </authorList>
    </citation>
    <scope>NUCLEOTIDE SEQUENCE [LARGE SCALE GENOMIC DNA]</scope>
    <source>
        <strain evidence="5">CGMCC 1.7739</strain>
    </source>
</reference>
<sequence>MLYLDTLPHTVMDRRTYIKTGTGAVVGTLLAGCTGGGGSGEGEGEETTASGEETTESETTEGEQTTSSESNELPDKVVIGSDIPYRPFEYETTSGELTGFDVDIAKAVFEGELGIDYEFKPTSFDSIIPSLNNNNFRVIMSAMTINDTRAEKVDFSEPYFTAYQTVIIPTGSDISSKEDLKGKNIGVQKGTTGASAAEGLKEEFDGDLTLKKYDQISGAFQALINGQVAAVVNDNTVNAEFVNGNGEGEAVFLEGEGAAEDAGKDAPPYLTLTVEEYGIAFRQDDDGFRKQVNEALAAVREDGTYEEIYAEYFEG</sequence>
<dbReference type="SMART" id="SM00062">
    <property type="entry name" value="PBPb"/>
    <property type="match status" value="1"/>
</dbReference>
<accession>A0A1I2RVD5</accession>
<feature type="domain" description="Solute-binding protein family 3/N-terminal" evidence="3">
    <location>
        <begin position="76"/>
        <end position="315"/>
    </location>
</feature>
<evidence type="ECO:0000313" key="4">
    <source>
        <dbReference type="EMBL" id="SFG44450.1"/>
    </source>
</evidence>
<evidence type="ECO:0000259" key="3">
    <source>
        <dbReference type="SMART" id="SM00062"/>
    </source>
</evidence>
<feature type="region of interest" description="Disordered" evidence="2">
    <location>
        <begin position="34"/>
        <end position="74"/>
    </location>
</feature>
<dbReference type="Proteomes" id="UP000198876">
    <property type="component" value="Unassembled WGS sequence"/>
</dbReference>
<evidence type="ECO:0000313" key="5">
    <source>
        <dbReference type="Proteomes" id="UP000198876"/>
    </source>
</evidence>
<dbReference type="Pfam" id="PF00497">
    <property type="entry name" value="SBP_bac_3"/>
    <property type="match status" value="1"/>
</dbReference>
<keyword evidence="5" id="KW-1185">Reference proteome</keyword>
<dbReference type="SUPFAM" id="SSF53850">
    <property type="entry name" value="Periplasmic binding protein-like II"/>
    <property type="match status" value="1"/>
</dbReference>
<gene>
    <name evidence="4" type="ORF">SAMN04488063_2068</name>
</gene>
<name>A0A1I2RVD5_9EURY</name>
<evidence type="ECO:0000256" key="2">
    <source>
        <dbReference type="SAM" id="MobiDB-lite"/>
    </source>
</evidence>
<dbReference type="PANTHER" id="PTHR35936">
    <property type="entry name" value="MEMBRANE-BOUND LYTIC MUREIN TRANSGLYCOSYLASE F"/>
    <property type="match status" value="1"/>
</dbReference>
<evidence type="ECO:0000256" key="1">
    <source>
        <dbReference type="ARBA" id="ARBA00022729"/>
    </source>
</evidence>
<dbReference type="CDD" id="cd13624">
    <property type="entry name" value="PBP2_Arg_Lys_His"/>
    <property type="match status" value="1"/>
</dbReference>
<dbReference type="Gene3D" id="3.40.190.10">
    <property type="entry name" value="Periplasmic binding protein-like II"/>
    <property type="match status" value="2"/>
</dbReference>